<dbReference type="Proteomes" id="UP000075901">
    <property type="component" value="Unassembled WGS sequence"/>
</dbReference>
<evidence type="ECO:0000313" key="4">
    <source>
        <dbReference type="Proteomes" id="UP000075901"/>
    </source>
</evidence>
<dbReference type="InterPro" id="IPR027417">
    <property type="entry name" value="P-loop_NTPase"/>
</dbReference>
<dbReference type="Gene3D" id="3.40.50.300">
    <property type="entry name" value="P-loop containing nucleotide triphosphate hydrolases"/>
    <property type="match status" value="1"/>
</dbReference>
<dbReference type="Pfam" id="PF00271">
    <property type="entry name" value="Helicase_C"/>
    <property type="match status" value="1"/>
</dbReference>
<feature type="domain" description="Helicase C-terminal" evidence="2">
    <location>
        <begin position="134"/>
        <end position="295"/>
    </location>
</feature>
<dbReference type="InterPro" id="IPR001650">
    <property type="entry name" value="Helicase_C-like"/>
</dbReference>
<dbReference type="InterPro" id="IPR049730">
    <property type="entry name" value="SNF2/RAD54-like_C"/>
</dbReference>
<evidence type="ECO:0000256" key="1">
    <source>
        <dbReference type="ARBA" id="ARBA00022801"/>
    </source>
</evidence>
<proteinExistence type="predicted"/>
<dbReference type="SMART" id="SM00490">
    <property type="entry name" value="HELICc"/>
    <property type="match status" value="1"/>
</dbReference>
<dbReference type="PROSITE" id="PS51194">
    <property type="entry name" value="HELICASE_CTER"/>
    <property type="match status" value="1"/>
</dbReference>
<dbReference type="GO" id="GO:0016787">
    <property type="term" value="F:hydrolase activity"/>
    <property type="evidence" value="ECO:0007669"/>
    <property type="project" value="UniProtKB-KW"/>
</dbReference>
<evidence type="ECO:0000259" key="2">
    <source>
        <dbReference type="PROSITE" id="PS51194"/>
    </source>
</evidence>
<dbReference type="InterPro" id="IPR000330">
    <property type="entry name" value="SNF2_N"/>
</dbReference>
<evidence type="ECO:0000313" key="3">
    <source>
        <dbReference type="EnsemblMetazoa" id="AMAM003028-PA"/>
    </source>
</evidence>
<keyword evidence="4" id="KW-1185">Reference proteome</keyword>
<dbReference type="AlphaFoldDB" id="A0A182SAQ5"/>
<reference evidence="3" key="2">
    <citation type="submission" date="2020-05" db="UniProtKB">
        <authorList>
            <consortium name="EnsemblMetazoa"/>
        </authorList>
    </citation>
    <scope>IDENTIFICATION</scope>
    <source>
        <strain evidence="3">maculatus3</strain>
    </source>
</reference>
<sequence length="388" mass="44873">MPVFFNNADNFHSWFTEEDCLDPEHEQTIRLKNLLKPLLLRRTKREVASSIPPKVHIDIYVPPTEQMCLWTHKVLHHEVQTMAANGHMRALNISSRFAHIRKVIQHPYLIPGAEDLHTDFVTEDIVNFSSKMILLDKLLKRLRARGSKVLIFSQYKLVLDILMDYLDWREYEYCVLSGATENEKRLAQMDEFNRPGSSKFVFLLTTRAGGVGINLVAADTVIFYDMDFNPQMDLQAEDRAHRIGQTRKVHVIRLLVRGSIDELLYHHSTRKRLLDESVIRASAKPGRQLETVAFEYQRKSLLAEGLVDLAAIDEKLDELMRSMGPLDGPYTKDFGLQEDCKIMMSGVPCELQLDTLLNPGQLKNKRKQEEIVSLMPEKRARRSIHQHF</sequence>
<dbReference type="PANTHER" id="PTHR10799">
    <property type="entry name" value="SNF2/RAD54 HELICASE FAMILY"/>
    <property type="match status" value="1"/>
</dbReference>
<protein>
    <recommendedName>
        <fullName evidence="2">Helicase C-terminal domain-containing protein</fullName>
    </recommendedName>
</protein>
<reference evidence="4" key="1">
    <citation type="submission" date="2013-09" db="EMBL/GenBank/DDBJ databases">
        <title>The Genome Sequence of Anopheles maculatus species B.</title>
        <authorList>
            <consortium name="The Broad Institute Genomics Platform"/>
            <person name="Neafsey D.E."/>
            <person name="Besansky N."/>
            <person name="Howell P."/>
            <person name="Walton C."/>
            <person name="Young S.K."/>
            <person name="Zeng Q."/>
            <person name="Gargeya S."/>
            <person name="Fitzgerald M."/>
            <person name="Haas B."/>
            <person name="Abouelleil A."/>
            <person name="Allen A.W."/>
            <person name="Alvarado L."/>
            <person name="Arachchi H.M."/>
            <person name="Berlin A.M."/>
            <person name="Chapman S.B."/>
            <person name="Gainer-Dewar J."/>
            <person name="Goldberg J."/>
            <person name="Griggs A."/>
            <person name="Gujja S."/>
            <person name="Hansen M."/>
            <person name="Howarth C."/>
            <person name="Imamovic A."/>
            <person name="Ireland A."/>
            <person name="Larimer J."/>
            <person name="McCowan C."/>
            <person name="Murphy C."/>
            <person name="Pearson M."/>
            <person name="Poon T.W."/>
            <person name="Priest M."/>
            <person name="Roberts A."/>
            <person name="Saif S."/>
            <person name="Shea T."/>
            <person name="Sisk P."/>
            <person name="Sykes S."/>
            <person name="Wortman J."/>
            <person name="Nusbaum C."/>
            <person name="Birren B."/>
        </authorList>
    </citation>
    <scope>NUCLEOTIDE SEQUENCE [LARGE SCALE GENOMIC DNA]</scope>
    <source>
        <strain evidence="4">maculatus3</strain>
    </source>
</reference>
<dbReference type="Pfam" id="PF00176">
    <property type="entry name" value="SNF2-rel_dom"/>
    <property type="match status" value="1"/>
</dbReference>
<dbReference type="EnsemblMetazoa" id="AMAM003028-RA">
    <property type="protein sequence ID" value="AMAM003028-PA"/>
    <property type="gene ID" value="AMAM003028"/>
</dbReference>
<name>A0A182SAQ5_9DIPT</name>
<dbReference type="GO" id="GO:0005524">
    <property type="term" value="F:ATP binding"/>
    <property type="evidence" value="ECO:0007669"/>
    <property type="project" value="InterPro"/>
</dbReference>
<organism evidence="3 4">
    <name type="scientific">Anopheles maculatus</name>
    <dbReference type="NCBI Taxonomy" id="74869"/>
    <lineage>
        <taxon>Eukaryota</taxon>
        <taxon>Metazoa</taxon>
        <taxon>Ecdysozoa</taxon>
        <taxon>Arthropoda</taxon>
        <taxon>Hexapoda</taxon>
        <taxon>Insecta</taxon>
        <taxon>Pterygota</taxon>
        <taxon>Neoptera</taxon>
        <taxon>Endopterygota</taxon>
        <taxon>Diptera</taxon>
        <taxon>Nematocera</taxon>
        <taxon>Culicoidea</taxon>
        <taxon>Culicidae</taxon>
        <taxon>Anophelinae</taxon>
        <taxon>Anopheles</taxon>
        <taxon>Anopheles maculatus group</taxon>
    </lineage>
</organism>
<dbReference type="SUPFAM" id="SSF52540">
    <property type="entry name" value="P-loop containing nucleoside triphosphate hydrolases"/>
    <property type="match status" value="1"/>
</dbReference>
<dbReference type="CDD" id="cd18793">
    <property type="entry name" value="SF2_C_SNF"/>
    <property type="match status" value="1"/>
</dbReference>
<keyword evidence="1" id="KW-0378">Hydrolase</keyword>
<dbReference type="VEuPathDB" id="VectorBase:AMAM003028"/>
<accession>A0A182SAQ5</accession>